<accession>A0A5N5I5N3</accession>
<dbReference type="AlphaFoldDB" id="A0A5N5I5N3"/>
<feature type="region of interest" description="Disordered" evidence="1">
    <location>
        <begin position="117"/>
        <end position="137"/>
    </location>
</feature>
<evidence type="ECO:0000313" key="2">
    <source>
        <dbReference type="EMBL" id="KAB2632940.1"/>
    </source>
</evidence>
<comment type="caution">
    <text evidence="2">The sequence shown here is derived from an EMBL/GenBank/DDBJ whole genome shotgun (WGS) entry which is preliminary data.</text>
</comment>
<proteinExistence type="predicted"/>
<evidence type="ECO:0000313" key="3">
    <source>
        <dbReference type="Proteomes" id="UP000327157"/>
    </source>
</evidence>
<protein>
    <submittedName>
        <fullName evidence="2">Pyridoxal biosynthesis protein PDX1</fullName>
    </submittedName>
</protein>
<dbReference type="Proteomes" id="UP000327157">
    <property type="component" value="Chromosome 6"/>
</dbReference>
<organism evidence="2 3">
    <name type="scientific">Pyrus ussuriensis x Pyrus communis</name>
    <dbReference type="NCBI Taxonomy" id="2448454"/>
    <lineage>
        <taxon>Eukaryota</taxon>
        <taxon>Viridiplantae</taxon>
        <taxon>Streptophyta</taxon>
        <taxon>Embryophyta</taxon>
        <taxon>Tracheophyta</taxon>
        <taxon>Spermatophyta</taxon>
        <taxon>Magnoliopsida</taxon>
        <taxon>eudicotyledons</taxon>
        <taxon>Gunneridae</taxon>
        <taxon>Pentapetalae</taxon>
        <taxon>rosids</taxon>
        <taxon>fabids</taxon>
        <taxon>Rosales</taxon>
        <taxon>Rosaceae</taxon>
        <taxon>Amygdaloideae</taxon>
        <taxon>Maleae</taxon>
        <taxon>Pyrus</taxon>
    </lineage>
</organism>
<reference evidence="2 3" key="3">
    <citation type="submission" date="2019-11" db="EMBL/GenBank/DDBJ databases">
        <title>A de novo genome assembly of a pear dwarfing rootstock.</title>
        <authorList>
            <person name="Wang F."/>
            <person name="Wang J."/>
            <person name="Li S."/>
            <person name="Zhang Y."/>
            <person name="Fang M."/>
            <person name="Ma L."/>
            <person name="Zhao Y."/>
            <person name="Jiang S."/>
        </authorList>
    </citation>
    <scope>NUCLEOTIDE SEQUENCE [LARGE SCALE GENOMIC DNA]</scope>
    <source>
        <strain evidence="2">S2</strain>
        <tissue evidence="2">Leaf</tissue>
    </source>
</reference>
<evidence type="ECO:0000256" key="1">
    <source>
        <dbReference type="SAM" id="MobiDB-lite"/>
    </source>
</evidence>
<dbReference type="EMBL" id="SMOL01000120">
    <property type="protein sequence ID" value="KAB2632940.1"/>
    <property type="molecule type" value="Genomic_DNA"/>
</dbReference>
<name>A0A5N5I5N3_9ROSA</name>
<gene>
    <name evidence="2" type="ORF">D8674_029187</name>
</gene>
<reference evidence="3" key="2">
    <citation type="submission" date="2019-10" db="EMBL/GenBank/DDBJ databases">
        <title>A de novo genome assembly of a pear dwarfing rootstock.</title>
        <authorList>
            <person name="Wang F."/>
            <person name="Wang J."/>
            <person name="Li S."/>
            <person name="Zhang Y."/>
            <person name="Fang M."/>
            <person name="Ma L."/>
            <person name="Zhao Y."/>
            <person name="Jiang S."/>
        </authorList>
    </citation>
    <scope>NUCLEOTIDE SEQUENCE [LARGE SCALE GENOMIC DNA]</scope>
</reference>
<keyword evidence="3" id="KW-1185">Reference proteome</keyword>
<reference evidence="2 3" key="1">
    <citation type="submission" date="2019-09" db="EMBL/GenBank/DDBJ databases">
        <authorList>
            <person name="Ou C."/>
        </authorList>
    </citation>
    <scope>NUCLEOTIDE SEQUENCE [LARGE SCALE GENOMIC DNA]</scope>
    <source>
        <strain evidence="2">S2</strain>
        <tissue evidence="2">Leaf</tissue>
    </source>
</reference>
<sequence length="153" mass="16840">MHHWQPLELLHLHHDIIRRRHSLRVHEHLVVVHVPQDPDVPPSRVVQVEPPRRCFRCRPTTADEREREDLVLIDVVHADGFKDLVLDKMADAGFGHDGDGDGTIDFLDELGIGHSSDAAPGSDVGGDTLKSHDGVGLPGDASVGQQIFLGPLM</sequence>